<comment type="caution">
    <text evidence="1">The sequence shown here is derived from an EMBL/GenBank/DDBJ whole genome shotgun (WGS) entry which is preliminary data.</text>
</comment>
<evidence type="ECO:0000313" key="2">
    <source>
        <dbReference type="Proteomes" id="UP001258017"/>
    </source>
</evidence>
<keyword evidence="2" id="KW-1185">Reference proteome</keyword>
<proteinExistence type="predicted"/>
<evidence type="ECO:0008006" key="3">
    <source>
        <dbReference type="Google" id="ProtNLM"/>
    </source>
</evidence>
<reference evidence="1" key="1">
    <citation type="submission" date="2021-08" db="EMBL/GenBank/DDBJ databases">
        <authorList>
            <person name="Misof B."/>
            <person name="Oliver O."/>
            <person name="Podsiadlowski L."/>
            <person name="Donath A."/>
            <person name="Peters R."/>
            <person name="Mayer C."/>
            <person name="Rust J."/>
            <person name="Gunkel S."/>
            <person name="Lesny P."/>
            <person name="Martin S."/>
            <person name="Oeyen J.P."/>
            <person name="Petersen M."/>
            <person name="Panagiotis P."/>
            <person name="Wilbrandt J."/>
            <person name="Tanja T."/>
        </authorList>
    </citation>
    <scope>NUCLEOTIDE SEQUENCE</scope>
    <source>
        <strain evidence="1">GBR_01_08_01A</strain>
        <tissue evidence="1">Thorax + abdomen</tissue>
    </source>
</reference>
<evidence type="ECO:0000313" key="1">
    <source>
        <dbReference type="EMBL" id="KAK2580059.1"/>
    </source>
</evidence>
<reference evidence="1" key="2">
    <citation type="journal article" date="2023" name="Commun. Biol.">
        <title>Intrasexual cuticular hydrocarbon dimorphism in a wasp sheds light on hydrocarbon biosynthesis genes in Hymenoptera.</title>
        <authorList>
            <person name="Moris V.C."/>
            <person name="Podsiadlowski L."/>
            <person name="Martin S."/>
            <person name="Oeyen J.P."/>
            <person name="Donath A."/>
            <person name="Petersen M."/>
            <person name="Wilbrandt J."/>
            <person name="Misof B."/>
            <person name="Liedtke D."/>
            <person name="Thamm M."/>
            <person name="Scheiner R."/>
            <person name="Schmitt T."/>
            <person name="Niehuis O."/>
        </authorList>
    </citation>
    <scope>NUCLEOTIDE SEQUENCE</scope>
    <source>
        <strain evidence="1">GBR_01_08_01A</strain>
    </source>
</reference>
<dbReference type="InterPro" id="IPR032675">
    <property type="entry name" value="LRR_dom_sf"/>
</dbReference>
<sequence length="301" mass="33962">MLGLNERRIPFVEARWIRYHQRLQMLALISTSKSAYLDIDDEGFNTVLTLSNEKTTVEQKKERQGVGDNALAKSLQLLKIRASPSLLPEGILTLVNHCRCLRELSLSYSLLSDELLMALCTEEQVDLETLRIEAHSETRPLPVVSEKAWTTFVARFPNINLVLLSYIIEEEEHKSIFASRLPVTHLYFGEAPSESIASRIHEYCPRLVELVIAAYGPELIDDVLINVARGCLRLSAIGLGDCEISCAALLDFVTMCAERLKILYIRETSLIEDPELDVLKVAAKVSSLLGHTWVPEYIPLW</sequence>
<organism evidence="1 2">
    <name type="scientific">Odynerus spinipes</name>
    <dbReference type="NCBI Taxonomy" id="1348599"/>
    <lineage>
        <taxon>Eukaryota</taxon>
        <taxon>Metazoa</taxon>
        <taxon>Ecdysozoa</taxon>
        <taxon>Arthropoda</taxon>
        <taxon>Hexapoda</taxon>
        <taxon>Insecta</taxon>
        <taxon>Pterygota</taxon>
        <taxon>Neoptera</taxon>
        <taxon>Endopterygota</taxon>
        <taxon>Hymenoptera</taxon>
        <taxon>Apocrita</taxon>
        <taxon>Aculeata</taxon>
        <taxon>Vespoidea</taxon>
        <taxon>Vespidae</taxon>
        <taxon>Eumeninae</taxon>
        <taxon>Odynerus</taxon>
    </lineage>
</organism>
<dbReference type="Proteomes" id="UP001258017">
    <property type="component" value="Unassembled WGS sequence"/>
</dbReference>
<dbReference type="EMBL" id="JAIFRP010000062">
    <property type="protein sequence ID" value="KAK2580059.1"/>
    <property type="molecule type" value="Genomic_DNA"/>
</dbReference>
<protein>
    <recommendedName>
        <fullName evidence="3">F-box/LRR-repeat protein 21</fullName>
    </recommendedName>
</protein>
<gene>
    <name evidence="1" type="ORF">KPH14_012343</name>
</gene>
<name>A0AAD9RI17_9HYME</name>
<accession>A0AAD9RI17</accession>
<dbReference type="Gene3D" id="3.80.10.10">
    <property type="entry name" value="Ribonuclease Inhibitor"/>
    <property type="match status" value="1"/>
</dbReference>
<dbReference type="SUPFAM" id="SSF52047">
    <property type="entry name" value="RNI-like"/>
    <property type="match status" value="1"/>
</dbReference>
<dbReference type="AlphaFoldDB" id="A0AAD9RI17"/>